<dbReference type="InterPro" id="IPR004536">
    <property type="entry name" value="SPS/SelD"/>
</dbReference>
<dbReference type="InterPro" id="IPR036921">
    <property type="entry name" value="PurM-like_N_sf"/>
</dbReference>
<feature type="domain" description="PurM-like N-terminal" evidence="6">
    <location>
        <begin position="462"/>
        <end position="572"/>
    </location>
</feature>
<dbReference type="NCBIfam" id="TIGR03169">
    <property type="entry name" value="Nterm_to_SelD"/>
    <property type="match status" value="1"/>
</dbReference>
<dbReference type="InParanoid" id="D7FNJ1"/>
<sequence length="814" mass="85167">MQTSRCTEFPDVLVRSLVFIGGGHAHVHALKMIGMNPIPGVQVTLITRDVDTPYSGMLPGHIAGHYTKEECHIDLRKMARFADVGLVHTEAVGLDTNKRLIHCKDGRPPIRYDVLSIDIGSTPKFVESRNPMELKRVTRVKPIDSFSARWDSIVERVLVVVVGGGAGGVELALAMQYRLKELFREAGRDPDMVVVEIVNRGEVVLSSHNRRVQQTFKRVLSERKVGVHTGKEVVDVRDPPEGGESGGTGSLVCTDGTEIPFSEAIWCTNSGAAKWLLDTGLALNEHGFIEVNDFLESTNTPGVFAVGDCAHMVNHPRPKAGVFAVRQGPPLAENLRRMLEGRAMKGFKPQKAFLGLISTGDETAVLSWRGLAWESSRLWTFKDFIDRKWMKKYKELPLMDDVGKDSSSLRPTPPPRAVAAAGPAAVEAVQNASMRCGGCGSKVGAGVLGRVLSRLGVAGGLDDAAVVAPPSEPGAVTVHTVDFFRSFVSDPFVFGQIAANHALSDVHAMGADPSTALAIATIPFGGEAQVEGTLEQLLAGALKTLKEAGCSLVGGHTCEGADLALGLSVNGVARGGARSLLTKGGAAPGDALVLTKAVGTGAILAAEMRGRATSPWLQPAVRSMLQSNGPAATVLRDHGARACTDVTGFGVAGHLAEMLRGSPEGAASPNDAPPSSLPLNAELSLQLLPVLSGAVEAVGAGIVSSLQGQNERDNEGAVVAAAAAAAGGGDAVDPGVGKDPRFRLLFDPQTAGGLLASVPRDRAVACVSALRQAGYEAAAVIGSVTEARHEGEGRRIHVVSATTAPAAAPMDLTK</sequence>
<name>D7FNJ1_ECTSI</name>
<dbReference type="Gene3D" id="3.50.50.100">
    <property type="match status" value="1"/>
</dbReference>
<dbReference type="SUPFAM" id="SSF55326">
    <property type="entry name" value="PurM N-terminal domain-like"/>
    <property type="match status" value="1"/>
</dbReference>
<evidence type="ECO:0000259" key="8">
    <source>
        <dbReference type="Pfam" id="PF07992"/>
    </source>
</evidence>
<evidence type="ECO:0000313" key="10">
    <source>
        <dbReference type="Proteomes" id="UP000002630"/>
    </source>
</evidence>
<evidence type="ECO:0000256" key="2">
    <source>
        <dbReference type="ARBA" id="ARBA00022741"/>
    </source>
</evidence>
<dbReference type="OMA" id="HACSDLW"/>
<keyword evidence="10" id="KW-1185">Reference proteome</keyword>
<evidence type="ECO:0000259" key="7">
    <source>
        <dbReference type="Pfam" id="PF02769"/>
    </source>
</evidence>
<dbReference type="STRING" id="2880.D7FNJ1"/>
<evidence type="ECO:0000256" key="3">
    <source>
        <dbReference type="ARBA" id="ARBA00022777"/>
    </source>
</evidence>
<dbReference type="Proteomes" id="UP000002630">
    <property type="component" value="Linkage Group LG02"/>
</dbReference>
<protein>
    <submittedName>
        <fullName evidence="9">Selenide, water dikinase also called selenophosphate synthase</fullName>
        <ecNumber evidence="9">2.7.9.3</ecNumber>
    </submittedName>
</protein>
<dbReference type="EMBL" id="FN649727">
    <property type="protein sequence ID" value="CBJ26002.1"/>
    <property type="molecule type" value="Genomic_DNA"/>
</dbReference>
<dbReference type="InterPro" id="IPR036188">
    <property type="entry name" value="FAD/NAD-bd_sf"/>
</dbReference>
<feature type="domain" description="PurM-like C-terminal" evidence="7">
    <location>
        <begin position="588"/>
        <end position="790"/>
    </location>
</feature>
<dbReference type="OrthoDB" id="409395at2759"/>
<dbReference type="Pfam" id="PF07992">
    <property type="entry name" value="Pyr_redox_2"/>
    <property type="match status" value="1"/>
</dbReference>
<dbReference type="GO" id="GO:0005737">
    <property type="term" value="C:cytoplasm"/>
    <property type="evidence" value="ECO:0007669"/>
    <property type="project" value="TreeGrafter"/>
</dbReference>
<dbReference type="PRINTS" id="PR00368">
    <property type="entry name" value="FADPNR"/>
</dbReference>
<evidence type="ECO:0000259" key="6">
    <source>
        <dbReference type="Pfam" id="PF00586"/>
    </source>
</evidence>
<dbReference type="InterPro" id="IPR016188">
    <property type="entry name" value="PurM-like_N"/>
</dbReference>
<dbReference type="EC" id="2.7.9.3" evidence="9"/>
<evidence type="ECO:0000256" key="4">
    <source>
        <dbReference type="ARBA" id="ARBA00022840"/>
    </source>
</evidence>
<keyword evidence="3" id="KW-0418">Kinase</keyword>
<dbReference type="InterPro" id="IPR036676">
    <property type="entry name" value="PurM-like_C_sf"/>
</dbReference>
<keyword evidence="2" id="KW-0547">Nucleotide-binding</keyword>
<accession>D7FNJ1</accession>
<dbReference type="Pfam" id="PF02769">
    <property type="entry name" value="AIRS_C"/>
    <property type="match status" value="1"/>
</dbReference>
<dbReference type="AlphaFoldDB" id="D7FNJ1"/>
<dbReference type="GO" id="GO:0016491">
    <property type="term" value="F:oxidoreductase activity"/>
    <property type="evidence" value="ECO:0007669"/>
    <property type="project" value="InterPro"/>
</dbReference>
<dbReference type="Gene3D" id="3.30.1330.10">
    <property type="entry name" value="PurM-like, N-terminal domain"/>
    <property type="match status" value="1"/>
</dbReference>
<keyword evidence="5" id="KW-0711">Selenium</keyword>
<dbReference type="NCBIfam" id="TIGR00476">
    <property type="entry name" value="selD"/>
    <property type="match status" value="1"/>
</dbReference>
<dbReference type="eggNOG" id="KOG3939">
    <property type="taxonomic scope" value="Eukaryota"/>
</dbReference>
<feature type="domain" description="FAD/NAD(P)-binding" evidence="8">
    <location>
        <begin position="16"/>
        <end position="328"/>
    </location>
</feature>
<gene>
    <name evidence="9" type="primary">SPS</name>
    <name evidence="9" type="ORF">Esi_0018_0073</name>
</gene>
<dbReference type="SUPFAM" id="SSF56042">
    <property type="entry name" value="PurM C-terminal domain-like"/>
    <property type="match status" value="1"/>
</dbReference>
<dbReference type="Pfam" id="PF00586">
    <property type="entry name" value="AIRS"/>
    <property type="match status" value="1"/>
</dbReference>
<evidence type="ECO:0000256" key="5">
    <source>
        <dbReference type="ARBA" id="ARBA00023266"/>
    </source>
</evidence>
<dbReference type="InterPro" id="IPR023753">
    <property type="entry name" value="FAD/NAD-binding_dom"/>
</dbReference>
<dbReference type="InterPro" id="IPR010918">
    <property type="entry name" value="PurM-like_C_dom"/>
</dbReference>
<dbReference type="PANTHER" id="PTHR10256:SF0">
    <property type="entry name" value="INACTIVE SELENIDE, WATER DIKINASE-LIKE PROTEIN-RELATED"/>
    <property type="match status" value="1"/>
</dbReference>
<keyword evidence="1 9" id="KW-0808">Transferase</keyword>
<dbReference type="EMBL" id="FN648291">
    <property type="protein sequence ID" value="CBJ26002.1"/>
    <property type="molecule type" value="Genomic_DNA"/>
</dbReference>
<dbReference type="CDD" id="cd02195">
    <property type="entry name" value="SelD"/>
    <property type="match status" value="1"/>
</dbReference>
<dbReference type="Gene3D" id="3.90.650.10">
    <property type="entry name" value="PurM-like C-terminal domain"/>
    <property type="match status" value="1"/>
</dbReference>
<evidence type="ECO:0000256" key="1">
    <source>
        <dbReference type="ARBA" id="ARBA00022679"/>
    </source>
</evidence>
<dbReference type="GO" id="GO:0016260">
    <property type="term" value="P:selenocysteine biosynthetic process"/>
    <property type="evidence" value="ECO:0007669"/>
    <property type="project" value="TreeGrafter"/>
</dbReference>
<dbReference type="SUPFAM" id="SSF51905">
    <property type="entry name" value="FAD/NAD(P)-binding domain"/>
    <property type="match status" value="2"/>
</dbReference>
<evidence type="ECO:0000313" key="9">
    <source>
        <dbReference type="EMBL" id="CBJ26002.1"/>
    </source>
</evidence>
<dbReference type="GO" id="GO:0004756">
    <property type="term" value="F:selenide, water dikinase activity"/>
    <property type="evidence" value="ECO:0007669"/>
    <property type="project" value="UniProtKB-EC"/>
</dbReference>
<keyword evidence="4" id="KW-0067">ATP-binding</keyword>
<proteinExistence type="predicted"/>
<organism evidence="9 10">
    <name type="scientific">Ectocarpus siliculosus</name>
    <name type="common">Brown alga</name>
    <name type="synonym">Conferva siliculosa</name>
    <dbReference type="NCBI Taxonomy" id="2880"/>
    <lineage>
        <taxon>Eukaryota</taxon>
        <taxon>Sar</taxon>
        <taxon>Stramenopiles</taxon>
        <taxon>Ochrophyta</taxon>
        <taxon>PX clade</taxon>
        <taxon>Phaeophyceae</taxon>
        <taxon>Ectocarpales</taxon>
        <taxon>Ectocarpaceae</taxon>
        <taxon>Ectocarpus</taxon>
    </lineage>
</organism>
<dbReference type="InterPro" id="IPR017584">
    <property type="entry name" value="Pyridine_nucleo_diS_OxRdtase_N"/>
</dbReference>
<reference evidence="9 10" key="1">
    <citation type="journal article" date="2010" name="Nature">
        <title>The Ectocarpus genome and the independent evolution of multicellularity in brown algae.</title>
        <authorList>
            <person name="Cock J.M."/>
            <person name="Sterck L."/>
            <person name="Rouze P."/>
            <person name="Scornet D."/>
            <person name="Allen A.E."/>
            <person name="Amoutzias G."/>
            <person name="Anthouard V."/>
            <person name="Artiguenave F."/>
            <person name="Aury J.M."/>
            <person name="Badger J.H."/>
            <person name="Beszteri B."/>
            <person name="Billiau K."/>
            <person name="Bonnet E."/>
            <person name="Bothwell J.H."/>
            <person name="Bowler C."/>
            <person name="Boyen C."/>
            <person name="Brownlee C."/>
            <person name="Carrano C.J."/>
            <person name="Charrier B."/>
            <person name="Cho G.Y."/>
            <person name="Coelho S.M."/>
            <person name="Collen J."/>
            <person name="Corre E."/>
            <person name="Da Silva C."/>
            <person name="Delage L."/>
            <person name="Delaroque N."/>
            <person name="Dittami S.M."/>
            <person name="Doulbeau S."/>
            <person name="Elias M."/>
            <person name="Farnham G."/>
            <person name="Gachon C.M."/>
            <person name="Gschloessl B."/>
            <person name="Heesch S."/>
            <person name="Jabbari K."/>
            <person name="Jubin C."/>
            <person name="Kawai H."/>
            <person name="Kimura K."/>
            <person name="Kloareg B."/>
            <person name="Kupper F.C."/>
            <person name="Lang D."/>
            <person name="Le Bail A."/>
            <person name="Leblanc C."/>
            <person name="Lerouge P."/>
            <person name="Lohr M."/>
            <person name="Lopez P.J."/>
            <person name="Martens C."/>
            <person name="Maumus F."/>
            <person name="Michel G."/>
            <person name="Miranda-Saavedra D."/>
            <person name="Morales J."/>
            <person name="Moreau H."/>
            <person name="Motomura T."/>
            <person name="Nagasato C."/>
            <person name="Napoli C.A."/>
            <person name="Nelson D.R."/>
            <person name="Nyvall-Collen P."/>
            <person name="Peters A.F."/>
            <person name="Pommier C."/>
            <person name="Potin P."/>
            <person name="Poulain J."/>
            <person name="Quesneville H."/>
            <person name="Read B."/>
            <person name="Rensing S.A."/>
            <person name="Ritter A."/>
            <person name="Rousvoal S."/>
            <person name="Samanta M."/>
            <person name="Samson G."/>
            <person name="Schroeder D.C."/>
            <person name="Segurens B."/>
            <person name="Strittmatter M."/>
            <person name="Tonon T."/>
            <person name="Tregear J.W."/>
            <person name="Valentin K."/>
            <person name="von Dassow P."/>
            <person name="Yamagishi T."/>
            <person name="Van de Peer Y."/>
            <person name="Wincker P."/>
        </authorList>
    </citation>
    <scope>NUCLEOTIDE SEQUENCE [LARGE SCALE GENOMIC DNA]</scope>
    <source>
        <strain evidence="10">Ec32 / CCAP1310/4</strain>
    </source>
</reference>
<dbReference type="GO" id="GO:0005524">
    <property type="term" value="F:ATP binding"/>
    <property type="evidence" value="ECO:0007669"/>
    <property type="project" value="UniProtKB-KW"/>
</dbReference>
<dbReference type="PANTHER" id="PTHR10256">
    <property type="entry name" value="SELENIDE, WATER DIKINASE"/>
    <property type="match status" value="1"/>
</dbReference>